<organism evidence="1 2">
    <name type="scientific">Brevibacillus brevis (strain 47 / JCM 6285 / NBRC 100599)</name>
    <dbReference type="NCBI Taxonomy" id="358681"/>
    <lineage>
        <taxon>Bacteria</taxon>
        <taxon>Bacillati</taxon>
        <taxon>Bacillota</taxon>
        <taxon>Bacilli</taxon>
        <taxon>Bacillales</taxon>
        <taxon>Paenibacillaceae</taxon>
        <taxon>Brevibacillus</taxon>
    </lineage>
</organism>
<keyword evidence="2" id="KW-1185">Reference proteome</keyword>
<dbReference type="EMBL" id="AP008955">
    <property type="protein sequence ID" value="BAH43992.1"/>
    <property type="molecule type" value="Genomic_DNA"/>
</dbReference>
<name>C0ZDY3_BREBN</name>
<dbReference type="KEGG" id="bbe:BBR47_30150"/>
<evidence type="ECO:0000313" key="1">
    <source>
        <dbReference type="EMBL" id="BAH43992.1"/>
    </source>
</evidence>
<sequence length="65" mass="7793">MVHGEWDHPIKRNVLHYQITHLGAELFVQEQQKTIEKLRDISSVMKALNHLFKQEENQLLERSEQ</sequence>
<dbReference type="HOGENOM" id="CLU_2841212_0_0_9"/>
<proteinExistence type="predicted"/>
<evidence type="ECO:0000313" key="2">
    <source>
        <dbReference type="Proteomes" id="UP000001877"/>
    </source>
</evidence>
<dbReference type="Proteomes" id="UP000001877">
    <property type="component" value="Chromosome"/>
</dbReference>
<protein>
    <submittedName>
        <fullName evidence="1">Uncharacterized protein</fullName>
    </submittedName>
</protein>
<dbReference type="AlphaFoldDB" id="C0ZDY3"/>
<gene>
    <name evidence="1" type="ordered locus">BBR47_30150</name>
</gene>
<accession>C0ZDY3</accession>
<reference evidence="1 2" key="1">
    <citation type="submission" date="2005-03" db="EMBL/GenBank/DDBJ databases">
        <title>Brevibacillus brevis strain 47, complete genome.</title>
        <authorList>
            <person name="Hosoyama A."/>
            <person name="Yamada R."/>
            <person name="Hongo Y."/>
            <person name="Terui Y."/>
            <person name="Ankai A."/>
            <person name="Masuyama W."/>
            <person name="Sekiguchi M."/>
            <person name="Takeda T."/>
            <person name="Asano K."/>
            <person name="Ohji S."/>
            <person name="Ichikawa N."/>
            <person name="Narita S."/>
            <person name="Aoki N."/>
            <person name="Miura H."/>
            <person name="Matsushita S."/>
            <person name="Sekigawa T."/>
            <person name="Yamagata H."/>
            <person name="Yoshikawa H."/>
            <person name="Udaka S."/>
            <person name="Tanikawa S."/>
            <person name="Fujita N."/>
        </authorList>
    </citation>
    <scope>NUCLEOTIDE SEQUENCE [LARGE SCALE GENOMIC DNA]</scope>
    <source>
        <strain evidence="2">47 / JCM 6285 / NBRC 100599</strain>
    </source>
</reference>